<proteinExistence type="predicted"/>
<keyword evidence="2" id="KW-1185">Reference proteome</keyword>
<organism evidence="1 2">
    <name type="scientific">Saccharicrinis fermentans DSM 9555 = JCM 21142</name>
    <dbReference type="NCBI Taxonomy" id="869213"/>
    <lineage>
        <taxon>Bacteria</taxon>
        <taxon>Pseudomonadati</taxon>
        <taxon>Bacteroidota</taxon>
        <taxon>Bacteroidia</taxon>
        <taxon>Marinilabiliales</taxon>
        <taxon>Marinilabiliaceae</taxon>
        <taxon>Saccharicrinis</taxon>
    </lineage>
</organism>
<protein>
    <submittedName>
        <fullName evidence="1">Uncharacterized protein</fullName>
    </submittedName>
</protein>
<dbReference type="OrthoDB" id="1114505at2"/>
<dbReference type="AlphaFoldDB" id="W7Y2N2"/>
<name>W7Y2N2_9BACT</name>
<dbReference type="RefSeq" id="WP_027472953.1">
    <property type="nucleotide sequence ID" value="NZ_BAMD01000003.1"/>
</dbReference>
<dbReference type="EMBL" id="BAMD01000003">
    <property type="protein sequence ID" value="GAF01823.1"/>
    <property type="molecule type" value="Genomic_DNA"/>
</dbReference>
<reference evidence="1 2" key="1">
    <citation type="journal article" date="2014" name="Genome Announc.">
        <title>Draft Genome Sequence of Cytophaga fermentans JCM 21142T, a Facultative Anaerobe Isolated from Marine Mud.</title>
        <authorList>
            <person name="Starns D."/>
            <person name="Oshima K."/>
            <person name="Suda W."/>
            <person name="Iino T."/>
            <person name="Yuki M."/>
            <person name="Inoue J."/>
            <person name="Kitamura K."/>
            <person name="Iida T."/>
            <person name="Darby A."/>
            <person name="Hattori M."/>
            <person name="Ohkuma M."/>
        </authorList>
    </citation>
    <scope>NUCLEOTIDE SEQUENCE [LARGE SCALE GENOMIC DNA]</scope>
    <source>
        <strain evidence="1 2">JCM 21142</strain>
    </source>
</reference>
<dbReference type="Proteomes" id="UP000019402">
    <property type="component" value="Unassembled WGS sequence"/>
</dbReference>
<evidence type="ECO:0000313" key="1">
    <source>
        <dbReference type="EMBL" id="GAF01823.1"/>
    </source>
</evidence>
<accession>W7Y2N2</accession>
<comment type="caution">
    <text evidence="1">The sequence shown here is derived from an EMBL/GenBank/DDBJ whole genome shotgun (WGS) entry which is preliminary data.</text>
</comment>
<evidence type="ECO:0000313" key="2">
    <source>
        <dbReference type="Proteomes" id="UP000019402"/>
    </source>
</evidence>
<gene>
    <name evidence="1" type="ORF">JCM21142_440</name>
</gene>
<sequence>MRIVKFISAKAGNTFESRIKNTLHHILKEDNKQAIVKLDIIINNEVEEEFNEEYECFVETMKTVFKDKMPAHSIVFQHIPGNEEFVIHYQVYENTNIQYKKLLNHHYVTVKHDAGIELFSGAISFKEDSLLFSAQRCFDFAEQILMAEDLNFGHIYRQWNYIPQINGLSDYDRQKRANIYIFNEIKNIFFEEALLINGNPLESDINNLDRRLSIDFNALGPYPENTHTKLKDKENYTQENTGIKSKFIYNDSHEYWFTSASDHDHISHDIEQQTIQTLKNIFTLKEKYKVEPNIQDHCKFIKVKIKNSEDCKTVEELIKGLLPNVETVITCPALNQHHNLVEMEGLISY</sequence>
<dbReference type="STRING" id="869213.GCA_000517085_03565"/>